<dbReference type="PANTHER" id="PTHR34108">
    <property type="entry name" value="SEPTUM SITE-DETERMINING PROTEIN MINC"/>
    <property type="match status" value="1"/>
</dbReference>
<keyword evidence="10" id="KW-1185">Reference proteome</keyword>
<keyword evidence="4 6" id="KW-0131">Cell cycle</keyword>
<dbReference type="AlphaFoldDB" id="A0A8J7FJZ5"/>
<feature type="domain" description="Septum formation inhibitor MinC N-terminal" evidence="8">
    <location>
        <begin position="11"/>
        <end position="81"/>
    </location>
</feature>
<evidence type="ECO:0000313" key="10">
    <source>
        <dbReference type="Proteomes" id="UP000604481"/>
    </source>
</evidence>
<dbReference type="InterPro" id="IPR016098">
    <property type="entry name" value="CAP/MinC_C"/>
</dbReference>
<proteinExistence type="inferred from homology"/>
<dbReference type="Pfam" id="PF03775">
    <property type="entry name" value="MinC_C"/>
    <property type="match status" value="1"/>
</dbReference>
<name>A0A8J7FJZ5_9NEIS</name>
<evidence type="ECO:0000256" key="2">
    <source>
        <dbReference type="ARBA" id="ARBA00022618"/>
    </source>
</evidence>
<accession>A0A8J7FJZ5</accession>
<evidence type="ECO:0000259" key="7">
    <source>
        <dbReference type="Pfam" id="PF03775"/>
    </source>
</evidence>
<organism evidence="9 10">
    <name type="scientific">Chitinilyticum piscinae</name>
    <dbReference type="NCBI Taxonomy" id="2866724"/>
    <lineage>
        <taxon>Bacteria</taxon>
        <taxon>Pseudomonadati</taxon>
        <taxon>Pseudomonadota</taxon>
        <taxon>Betaproteobacteria</taxon>
        <taxon>Neisseriales</taxon>
        <taxon>Chitinibacteraceae</taxon>
        <taxon>Chitinilyticum</taxon>
    </lineage>
</organism>
<dbReference type="Gene3D" id="2.160.20.70">
    <property type="match status" value="1"/>
</dbReference>
<dbReference type="HAMAP" id="MF_00267">
    <property type="entry name" value="MinC"/>
    <property type="match status" value="1"/>
</dbReference>
<comment type="subunit">
    <text evidence="6">Interacts with MinD and FtsZ.</text>
</comment>
<evidence type="ECO:0000313" key="9">
    <source>
        <dbReference type="EMBL" id="MBE9609302.1"/>
    </source>
</evidence>
<evidence type="ECO:0000256" key="5">
    <source>
        <dbReference type="ARBA" id="ARBA00025606"/>
    </source>
</evidence>
<comment type="similarity">
    <text evidence="1 6">Belongs to the MinC family.</text>
</comment>
<dbReference type="InterPro" id="IPR007874">
    <property type="entry name" value="MinC_N"/>
</dbReference>
<keyword evidence="3 6" id="KW-0717">Septation</keyword>
<comment type="function">
    <text evidence="5 6">Cell division inhibitor that blocks the formation of polar Z ring septums. Rapidly oscillates between the poles of the cell to destabilize FtsZ filaments that have formed before they mature into polar Z rings. Prevents FtsZ polymerization.</text>
</comment>
<dbReference type="GO" id="GO:0000902">
    <property type="term" value="P:cell morphogenesis"/>
    <property type="evidence" value="ECO:0007669"/>
    <property type="project" value="InterPro"/>
</dbReference>
<dbReference type="InterPro" id="IPR036145">
    <property type="entry name" value="MinC_C_sf"/>
</dbReference>
<evidence type="ECO:0000256" key="1">
    <source>
        <dbReference type="ARBA" id="ARBA00006291"/>
    </source>
</evidence>
<dbReference type="EMBL" id="JADFUA010000004">
    <property type="protein sequence ID" value="MBE9609302.1"/>
    <property type="molecule type" value="Genomic_DNA"/>
</dbReference>
<dbReference type="Pfam" id="PF05209">
    <property type="entry name" value="MinC_N"/>
    <property type="match status" value="1"/>
</dbReference>
<protein>
    <recommendedName>
        <fullName evidence="6">Probable septum site-determining protein MinC</fullName>
    </recommendedName>
</protein>
<reference evidence="9 10" key="1">
    <citation type="submission" date="2020-10" db="EMBL/GenBank/DDBJ databases">
        <title>The genome sequence of Chitinilyticum litopenaei 4Y14.</title>
        <authorList>
            <person name="Liu Y."/>
        </authorList>
    </citation>
    <scope>NUCLEOTIDE SEQUENCE [LARGE SCALE GENOMIC DNA]</scope>
    <source>
        <strain evidence="9 10">4Y14</strain>
    </source>
</reference>
<dbReference type="SUPFAM" id="SSF63848">
    <property type="entry name" value="Cell-division inhibitor MinC, C-terminal domain"/>
    <property type="match status" value="1"/>
</dbReference>
<feature type="domain" description="Septum formation inhibitor MinC C-terminal" evidence="7">
    <location>
        <begin position="142"/>
        <end position="244"/>
    </location>
</feature>
<dbReference type="PANTHER" id="PTHR34108:SF1">
    <property type="entry name" value="SEPTUM SITE-DETERMINING PROTEIN MINC"/>
    <property type="match status" value="1"/>
</dbReference>
<gene>
    <name evidence="6 9" type="primary">minC</name>
    <name evidence="9" type="ORF">INR99_08065</name>
</gene>
<dbReference type="GO" id="GO:0051302">
    <property type="term" value="P:regulation of cell division"/>
    <property type="evidence" value="ECO:0007669"/>
    <property type="project" value="InterPro"/>
</dbReference>
<keyword evidence="2 6" id="KW-0132">Cell division</keyword>
<evidence type="ECO:0000256" key="6">
    <source>
        <dbReference type="HAMAP-Rule" id="MF_00267"/>
    </source>
</evidence>
<evidence type="ECO:0000256" key="3">
    <source>
        <dbReference type="ARBA" id="ARBA00023210"/>
    </source>
</evidence>
<dbReference type="InterPro" id="IPR013033">
    <property type="entry name" value="MinC"/>
</dbReference>
<evidence type="ECO:0000259" key="8">
    <source>
        <dbReference type="Pfam" id="PF05209"/>
    </source>
</evidence>
<dbReference type="Proteomes" id="UP000604481">
    <property type="component" value="Unassembled WGS sequence"/>
</dbReference>
<dbReference type="Gene3D" id="3.30.70.260">
    <property type="match status" value="1"/>
</dbReference>
<comment type="caution">
    <text evidence="9">The sequence shown here is derived from an EMBL/GenBank/DDBJ whole genome shotgun (WGS) entry which is preliminary data.</text>
</comment>
<dbReference type="RefSeq" id="WP_194115834.1">
    <property type="nucleotide sequence ID" value="NZ_JADFUA010000004.1"/>
</dbReference>
<dbReference type="GO" id="GO:1901891">
    <property type="term" value="P:regulation of cell septum assembly"/>
    <property type="evidence" value="ECO:0007669"/>
    <property type="project" value="InterPro"/>
</dbReference>
<dbReference type="InterPro" id="IPR005526">
    <property type="entry name" value="Septum_form_inhib_MinC_C"/>
</dbReference>
<dbReference type="GO" id="GO:0000917">
    <property type="term" value="P:division septum assembly"/>
    <property type="evidence" value="ECO:0007669"/>
    <property type="project" value="UniProtKB-KW"/>
</dbReference>
<dbReference type="NCBIfam" id="TIGR01222">
    <property type="entry name" value="minC"/>
    <property type="match status" value="1"/>
</dbReference>
<evidence type="ECO:0000256" key="4">
    <source>
        <dbReference type="ARBA" id="ARBA00023306"/>
    </source>
</evidence>
<sequence length="250" mass="26244">MNTRSSDITLFEFKSVGLNVLSFVPVTLDTTQLETALGEKIGRGQHFLSGSQLALDFDALPEIPTAIDVKAVIMLLQQFYLHAVACKGGNTAQQAAAREAGLIVLDSDSILTSAPGAAANSPAEEVVTPAPAAAAERNPALIITRPVRTGQQVYARGGDLIVTALVSAGAELIADGNIHVYAPLRGRALAGARGDTMARVFTTCMEAELVSIAGVYRTLDDSLPASIRSKPSQVYLDQDKLVIEALQGTN</sequence>